<evidence type="ECO:0000259" key="3">
    <source>
        <dbReference type="PROSITE" id="PS50234"/>
    </source>
</evidence>
<evidence type="ECO:0000256" key="2">
    <source>
        <dbReference type="SAM" id="SignalP"/>
    </source>
</evidence>
<keyword evidence="5" id="KW-1185">Reference proteome</keyword>
<dbReference type="Pfam" id="PF00092">
    <property type="entry name" value="VWA"/>
    <property type="match status" value="1"/>
</dbReference>
<dbReference type="GO" id="GO:0005737">
    <property type="term" value="C:cytoplasm"/>
    <property type="evidence" value="ECO:0007669"/>
    <property type="project" value="TreeGrafter"/>
</dbReference>
<dbReference type="RefSeq" id="WP_106704294.1">
    <property type="nucleotide sequence ID" value="NZ_CP027666.1"/>
</dbReference>
<evidence type="ECO:0000313" key="5">
    <source>
        <dbReference type="Proteomes" id="UP000239709"/>
    </source>
</evidence>
<evidence type="ECO:0000313" key="4">
    <source>
        <dbReference type="EMBL" id="AVO35748.1"/>
    </source>
</evidence>
<dbReference type="InterPro" id="IPR052969">
    <property type="entry name" value="Thr-specific_kinase-like"/>
</dbReference>
<dbReference type="Proteomes" id="UP000239709">
    <property type="component" value="Chromosome"/>
</dbReference>
<dbReference type="OrthoDB" id="9805121at2"/>
<dbReference type="InterPro" id="IPR036465">
    <property type="entry name" value="vWFA_dom_sf"/>
</dbReference>
<feature type="domain" description="VWFA" evidence="3">
    <location>
        <begin position="312"/>
        <end position="515"/>
    </location>
</feature>
<reference evidence="4 5" key="1">
    <citation type="submission" date="2018-03" db="EMBL/GenBank/DDBJ databases">
        <title>Genome sequencing of Ottowia sp.</title>
        <authorList>
            <person name="Kim S.-J."/>
            <person name="Heo J."/>
            <person name="Kwon S.-W."/>
        </authorList>
    </citation>
    <scope>NUCLEOTIDE SEQUENCE [LARGE SCALE GENOMIC DNA]</scope>
    <source>
        <strain evidence="4 5">KADR8-3</strain>
    </source>
</reference>
<dbReference type="CDD" id="cd00198">
    <property type="entry name" value="vWFA"/>
    <property type="match status" value="1"/>
</dbReference>
<dbReference type="SMART" id="SM00327">
    <property type="entry name" value="VWA"/>
    <property type="match status" value="1"/>
</dbReference>
<dbReference type="PANTHER" id="PTHR47763">
    <property type="entry name" value="ALPHA-PROTEIN KINASE VWKA"/>
    <property type="match status" value="1"/>
</dbReference>
<dbReference type="Gene3D" id="3.40.50.410">
    <property type="entry name" value="von Willebrand factor, type A domain"/>
    <property type="match status" value="1"/>
</dbReference>
<proteinExistence type="predicted"/>
<dbReference type="AlphaFoldDB" id="A0A2S0MIN6"/>
<name>A0A2S0MIN6_9BURK</name>
<accession>A0A2S0MIN6</accession>
<dbReference type="KEGG" id="otk:C6570_17110"/>
<gene>
    <name evidence="4" type="ORF">C6570_17110</name>
</gene>
<sequence>MPTRPATTRATPRAARCVAALTVLSLLAPAAGALAPQPPGDDRPLYVPPVWAAPAPADIFTRQRSALLPEAKPFAPAFRAPSATTCARPMRTHEEAGTQAHSAPGELKIGRAYSRAAAAGAHASPAAPPTLAPSPAPMAESAVVAEPAAADAVARSGAPGSASATRAVKPGPSAPPIAHPAPDAEPVTAGMVDDNASFAEYLAFQERTQVTHRPMDVRERVMLQVRDARGRAVPDAEVVVRATSGAAIWARTDTAGRAWLSPDAFDGDHGRFYEVTVRQGKAQASAVFQRGQQSAVDVTLDAAAPAQRARLDLVFLVDATGSMGDEIAKLKSTLRTIASEVAALPSQPDTCFGLVAYRDKTDTFVLRSHDFTNDLRAFQTVLDQLQADGGGDEPEAMNEALFEAVHALSWRGTGATRLMVLLADAPPHLDYAGPQYDATARAALAKGIKVFSVGASGLNKQGEYIQRQIAQYTGGRFVFLTYAQAQNPASGPGRETVHDVSNYSVDTLDRLIVRLVTDELAQLPQARR</sequence>
<keyword evidence="2" id="KW-0732">Signal</keyword>
<dbReference type="EMBL" id="CP027666">
    <property type="protein sequence ID" value="AVO35748.1"/>
    <property type="molecule type" value="Genomic_DNA"/>
</dbReference>
<feature type="region of interest" description="Disordered" evidence="1">
    <location>
        <begin position="154"/>
        <end position="189"/>
    </location>
</feature>
<dbReference type="PANTHER" id="PTHR47763:SF1">
    <property type="entry name" value="DUF659 DOMAIN-CONTAINING PROTEIN"/>
    <property type="match status" value="1"/>
</dbReference>
<feature type="chain" id="PRO_5015757487" description="VWFA domain-containing protein" evidence="2">
    <location>
        <begin position="36"/>
        <end position="528"/>
    </location>
</feature>
<feature type="signal peptide" evidence="2">
    <location>
        <begin position="1"/>
        <end position="35"/>
    </location>
</feature>
<organism evidence="4 5">
    <name type="scientific">Ottowia oryzae</name>
    <dbReference type="NCBI Taxonomy" id="2109914"/>
    <lineage>
        <taxon>Bacteria</taxon>
        <taxon>Pseudomonadati</taxon>
        <taxon>Pseudomonadota</taxon>
        <taxon>Betaproteobacteria</taxon>
        <taxon>Burkholderiales</taxon>
        <taxon>Comamonadaceae</taxon>
        <taxon>Ottowia</taxon>
    </lineage>
</organism>
<dbReference type="SUPFAM" id="SSF53300">
    <property type="entry name" value="vWA-like"/>
    <property type="match status" value="1"/>
</dbReference>
<evidence type="ECO:0000256" key="1">
    <source>
        <dbReference type="SAM" id="MobiDB-lite"/>
    </source>
</evidence>
<dbReference type="GO" id="GO:0004674">
    <property type="term" value="F:protein serine/threonine kinase activity"/>
    <property type="evidence" value="ECO:0007669"/>
    <property type="project" value="TreeGrafter"/>
</dbReference>
<dbReference type="PROSITE" id="PS50234">
    <property type="entry name" value="VWFA"/>
    <property type="match status" value="1"/>
</dbReference>
<protein>
    <recommendedName>
        <fullName evidence="3">VWFA domain-containing protein</fullName>
    </recommendedName>
</protein>
<dbReference type="InterPro" id="IPR002035">
    <property type="entry name" value="VWF_A"/>
</dbReference>